<gene>
    <name evidence="3" type="ORF">FMAN_01876</name>
</gene>
<dbReference type="Gene3D" id="4.10.240.10">
    <property type="entry name" value="Zn(2)-C6 fungal-type DNA-binding domain"/>
    <property type="match status" value="1"/>
</dbReference>
<comment type="caution">
    <text evidence="3">The sequence shown here is derived from an EMBL/GenBank/DDBJ whole genome shotgun (WGS) entry which is preliminary data.</text>
</comment>
<dbReference type="CDD" id="cd00067">
    <property type="entry name" value="GAL4"/>
    <property type="match status" value="1"/>
</dbReference>
<sequence>MAGVPKAQGCDACRKQKKKCDQAKPACARCTRLKLQCTGIGVKRFLFKSENNQAAKKHTKAVAGPSSALSNDKTLVAGNLVHILEFDNPGYDISTYGWFVKDLPRHVGSSKPLDAAIAAFVTGFGPLKDRSASKVDALDKYVFALRVLRESMQDPKQAFSADNMCSIYLISICQEWLGSGGSGVTGPGSVNSKHHEVLAYLLQNATLKSQFDPSDKPLMQTIFSIVVLESFTNLNIQLGPWFWQALSILGDAARPLKSGDGTSFASLNIGTMGEMSCFIRDPDRYLYQIQCTYALIQTEHPRLIRAAEEAVAKAKASGSTFLQRRMGMRFHTAIAVILSMATILNRILRSYDGDPVLVADARRYVDESIVLGRAASYNRPIAASAVASPLALSLAALDDYRREEVEELLVEYQTDFPGLNYFSDVKMVRRGFDDIDKNNQRKVRLLLSSEEGFEGGSGDNDVDTEIGRGCTIL</sequence>
<evidence type="ECO:0000256" key="1">
    <source>
        <dbReference type="ARBA" id="ARBA00023242"/>
    </source>
</evidence>
<keyword evidence="4" id="KW-1185">Reference proteome</keyword>
<dbReference type="VEuPathDB" id="FungiDB:FMAN_01876"/>
<dbReference type="InterPro" id="IPR001138">
    <property type="entry name" value="Zn2Cys6_DnaBD"/>
</dbReference>
<dbReference type="RefSeq" id="XP_041677223.1">
    <property type="nucleotide sequence ID" value="XM_041823911.1"/>
</dbReference>
<name>A0A1L7SPG3_FUSMA</name>
<evidence type="ECO:0000259" key="2">
    <source>
        <dbReference type="PROSITE" id="PS50048"/>
    </source>
</evidence>
<evidence type="ECO:0000313" key="3">
    <source>
        <dbReference type="EMBL" id="CVK84952.1"/>
    </source>
</evidence>
<reference evidence="4" key="1">
    <citation type="journal article" date="2016" name="Genome Biol. Evol.">
        <title>Comparative 'omics' of the Fusarium fujikuroi species complex highlights differences in genetic potential and metabolite synthesis.</title>
        <authorList>
            <person name="Niehaus E.-M."/>
            <person name="Muensterkoetter M."/>
            <person name="Proctor R.H."/>
            <person name="Brown D.W."/>
            <person name="Sharon A."/>
            <person name="Idan Y."/>
            <person name="Oren-Young L."/>
            <person name="Sieber C.M."/>
            <person name="Novak O."/>
            <person name="Pencik A."/>
            <person name="Tarkowska D."/>
            <person name="Hromadova K."/>
            <person name="Freeman S."/>
            <person name="Maymon M."/>
            <person name="Elazar M."/>
            <person name="Youssef S.A."/>
            <person name="El-Shabrawy E.S.M."/>
            <person name="Shalaby A.B.A."/>
            <person name="Houterman P."/>
            <person name="Brock N.L."/>
            <person name="Burkhardt I."/>
            <person name="Tsavkelova E.A."/>
            <person name="Dickschat J.S."/>
            <person name="Galuszka P."/>
            <person name="Gueldener U."/>
            <person name="Tudzynski B."/>
        </authorList>
    </citation>
    <scope>NUCLEOTIDE SEQUENCE [LARGE SCALE GENOMIC DNA]</scope>
    <source>
        <strain evidence="4">MRC7560</strain>
    </source>
</reference>
<dbReference type="PANTHER" id="PTHR38111">
    <property type="entry name" value="ZN(2)-C6 FUNGAL-TYPE DOMAIN-CONTAINING PROTEIN-RELATED"/>
    <property type="match status" value="1"/>
</dbReference>
<dbReference type="Proteomes" id="UP000184255">
    <property type="component" value="Unassembled WGS sequence"/>
</dbReference>
<dbReference type="InterPro" id="IPR053178">
    <property type="entry name" value="Osmoadaptation_assoc"/>
</dbReference>
<dbReference type="GO" id="GO:0008270">
    <property type="term" value="F:zinc ion binding"/>
    <property type="evidence" value="ECO:0007669"/>
    <property type="project" value="InterPro"/>
</dbReference>
<dbReference type="PANTHER" id="PTHR38111:SF11">
    <property type="entry name" value="TRANSCRIPTION FACTOR DOMAIN-CONTAINING PROTEIN-RELATED"/>
    <property type="match status" value="1"/>
</dbReference>
<organism evidence="3 4">
    <name type="scientific">Fusarium mangiferae</name>
    <name type="common">Mango malformation disease fungus</name>
    <dbReference type="NCBI Taxonomy" id="192010"/>
    <lineage>
        <taxon>Eukaryota</taxon>
        <taxon>Fungi</taxon>
        <taxon>Dikarya</taxon>
        <taxon>Ascomycota</taxon>
        <taxon>Pezizomycotina</taxon>
        <taxon>Sordariomycetes</taxon>
        <taxon>Hypocreomycetidae</taxon>
        <taxon>Hypocreales</taxon>
        <taxon>Nectriaceae</taxon>
        <taxon>Fusarium</taxon>
        <taxon>Fusarium fujikuroi species complex</taxon>
    </lineage>
</organism>
<evidence type="ECO:0000313" key="4">
    <source>
        <dbReference type="Proteomes" id="UP000184255"/>
    </source>
</evidence>
<dbReference type="GeneID" id="65081148"/>
<dbReference type="PROSITE" id="PS50048">
    <property type="entry name" value="ZN2_CY6_FUNGAL_2"/>
    <property type="match status" value="1"/>
</dbReference>
<protein>
    <recommendedName>
        <fullName evidence="2">Zn(2)-C6 fungal-type domain-containing protein</fullName>
    </recommendedName>
</protein>
<feature type="domain" description="Zn(2)-C6 fungal-type" evidence="2">
    <location>
        <begin position="9"/>
        <end position="38"/>
    </location>
</feature>
<dbReference type="GO" id="GO:0000981">
    <property type="term" value="F:DNA-binding transcription factor activity, RNA polymerase II-specific"/>
    <property type="evidence" value="ECO:0007669"/>
    <property type="project" value="InterPro"/>
</dbReference>
<dbReference type="PROSITE" id="PS00463">
    <property type="entry name" value="ZN2_CY6_FUNGAL_1"/>
    <property type="match status" value="1"/>
</dbReference>
<dbReference type="EMBL" id="FCQH01000001">
    <property type="protein sequence ID" value="CVK84952.1"/>
    <property type="molecule type" value="Genomic_DNA"/>
</dbReference>
<dbReference type="InterPro" id="IPR036864">
    <property type="entry name" value="Zn2-C6_fun-type_DNA-bd_sf"/>
</dbReference>
<dbReference type="SUPFAM" id="SSF57701">
    <property type="entry name" value="Zn2/Cys6 DNA-binding domain"/>
    <property type="match status" value="1"/>
</dbReference>
<keyword evidence="1" id="KW-0539">Nucleus</keyword>
<dbReference type="AlphaFoldDB" id="A0A1L7SPG3"/>
<dbReference type="SMART" id="SM00066">
    <property type="entry name" value="GAL4"/>
    <property type="match status" value="1"/>
</dbReference>
<dbReference type="Pfam" id="PF00172">
    <property type="entry name" value="Zn_clus"/>
    <property type="match status" value="1"/>
</dbReference>
<accession>A0A1L7SPG3</accession>
<proteinExistence type="predicted"/>